<comment type="catalytic activity">
    <reaction evidence="3">
        <text>a quinone + NADH + 5 H(+)(in) = a quinol + NAD(+) + 4 H(+)(out)</text>
        <dbReference type="Rhea" id="RHEA:57888"/>
        <dbReference type="ChEBI" id="CHEBI:15378"/>
        <dbReference type="ChEBI" id="CHEBI:24646"/>
        <dbReference type="ChEBI" id="CHEBI:57540"/>
        <dbReference type="ChEBI" id="CHEBI:57945"/>
        <dbReference type="ChEBI" id="CHEBI:132124"/>
    </reaction>
</comment>
<gene>
    <name evidence="3" type="primary">nuoC</name>
    <name evidence="6" type="ORF">ABC974_12310</name>
</gene>
<dbReference type="Gene3D" id="3.30.460.80">
    <property type="entry name" value="NADH:ubiquinone oxidoreductase, 30kDa subunit"/>
    <property type="match status" value="1"/>
</dbReference>
<feature type="compositionally biased region" description="Low complexity" evidence="4">
    <location>
        <begin position="225"/>
        <end position="245"/>
    </location>
</feature>
<comment type="function">
    <text evidence="3">NDH-1 shuttles electrons from NADH, via FMN and iron-sulfur (Fe-S) centers, to quinones in the respiratory chain. The immediate electron acceptor for the enzyme in this species is believed to be ubiquinone. Couples the redox reaction to proton translocation (for every two electrons transferred, four hydrogen ions are translocated across the cytoplasmic membrane), and thus conserves the redox energy in a proton gradient.</text>
</comment>
<comment type="subcellular location">
    <subcellularLocation>
        <location evidence="3">Cell membrane</location>
        <topology evidence="3">Peripheral membrane protein</topology>
        <orientation evidence="3">Cytoplasmic side</orientation>
    </subcellularLocation>
</comment>
<dbReference type="InterPro" id="IPR010218">
    <property type="entry name" value="NADH_DH_suC"/>
</dbReference>
<evidence type="ECO:0000256" key="3">
    <source>
        <dbReference type="HAMAP-Rule" id="MF_01357"/>
    </source>
</evidence>
<dbReference type="SUPFAM" id="SSF143243">
    <property type="entry name" value="Nqo5-like"/>
    <property type="match status" value="1"/>
</dbReference>
<protein>
    <recommendedName>
        <fullName evidence="3">NADH-quinone oxidoreductase subunit C</fullName>
        <ecNumber evidence="3">7.1.1.-</ecNumber>
    </recommendedName>
    <alternativeName>
        <fullName evidence="3">NADH dehydrogenase I subunit C</fullName>
    </alternativeName>
    <alternativeName>
        <fullName evidence="3">NDH-1 subunit C</fullName>
    </alternativeName>
</protein>
<dbReference type="InterPro" id="IPR001268">
    <property type="entry name" value="NADH_UbQ_OxRdtase_30kDa_su"/>
</dbReference>
<comment type="caution">
    <text evidence="6">The sequence shown here is derived from an EMBL/GenBank/DDBJ whole genome shotgun (WGS) entry which is preliminary data.</text>
</comment>
<dbReference type="NCBIfam" id="TIGR01961">
    <property type="entry name" value="NuoC_fam"/>
    <property type="match status" value="1"/>
</dbReference>
<name>A0ABU9Y3P4_9SPHN</name>
<keyword evidence="3" id="KW-0874">Quinone</keyword>
<dbReference type="HAMAP" id="MF_01357">
    <property type="entry name" value="NDH1_NuoC"/>
    <property type="match status" value="1"/>
</dbReference>
<feature type="compositionally biased region" description="Low complexity" evidence="4">
    <location>
        <begin position="274"/>
        <end position="285"/>
    </location>
</feature>
<evidence type="ECO:0000256" key="4">
    <source>
        <dbReference type="SAM" id="MobiDB-lite"/>
    </source>
</evidence>
<sequence length="298" mass="32246">MRAPAPAYTANDGVIDRAAGALGGALLSSLDAVGEVALTVDRTSLVATMIALRDTPGLEYQQLMEIAGVDYPERPDRFEVVYCLLSLTRNHRIRVHVQTDEEKPVPSVTGIWPVAGWLEREVYDMYGVLFEGNADLRRILTDYGFRGHPQRKDFPLTGYVELRYSEEAKRVVYEPVQLAQDFRTFDFMSPWEGAEYILPGDEKAKLPEAKGAPTPLKADEIVKADAAQSAAKAPAATPKTTESTAQTGAGKALPDATPKPADPDVVKKPRAPRAAKPAASGDAPAAPKPRAPRKPKAS</sequence>
<dbReference type="EMBL" id="JBDIME010000009">
    <property type="protein sequence ID" value="MEN2790413.1"/>
    <property type="molecule type" value="Genomic_DNA"/>
</dbReference>
<proteinExistence type="inferred from homology"/>
<dbReference type="NCBIfam" id="NF004733">
    <property type="entry name" value="PRK06074.1-5"/>
    <property type="match status" value="1"/>
</dbReference>
<dbReference type="PANTHER" id="PTHR10884">
    <property type="entry name" value="NADH DEHYDROGENASE UBIQUINONE IRON-SULFUR PROTEIN 3"/>
    <property type="match status" value="1"/>
</dbReference>
<comment type="similarity">
    <text evidence="1 3">Belongs to the complex I 30 kDa subunit family.</text>
</comment>
<keyword evidence="3" id="KW-0520">NAD</keyword>
<evidence type="ECO:0000313" key="6">
    <source>
        <dbReference type="EMBL" id="MEN2790413.1"/>
    </source>
</evidence>
<feature type="domain" description="NADH:ubiquinone oxidoreductase 30kDa subunit" evidence="5">
    <location>
        <begin position="38"/>
        <end position="159"/>
    </location>
</feature>
<evidence type="ECO:0000256" key="1">
    <source>
        <dbReference type="ARBA" id="ARBA00007569"/>
    </source>
</evidence>
<reference evidence="6 7" key="1">
    <citation type="submission" date="2024-05" db="EMBL/GenBank/DDBJ databases">
        <authorList>
            <person name="Liu Q."/>
            <person name="Xin Y.-H."/>
        </authorList>
    </citation>
    <scope>NUCLEOTIDE SEQUENCE [LARGE SCALE GENOMIC DNA]</scope>
    <source>
        <strain evidence="6 7">CGMCC 1.10181</strain>
    </source>
</reference>
<evidence type="ECO:0000259" key="5">
    <source>
        <dbReference type="Pfam" id="PF00329"/>
    </source>
</evidence>
<keyword evidence="3" id="KW-0830">Ubiquinone</keyword>
<accession>A0ABU9Y3P4</accession>
<organism evidence="6 7">
    <name type="scientific">Sphingomonas oligophenolica</name>
    <dbReference type="NCBI Taxonomy" id="301154"/>
    <lineage>
        <taxon>Bacteria</taxon>
        <taxon>Pseudomonadati</taxon>
        <taxon>Pseudomonadota</taxon>
        <taxon>Alphaproteobacteria</taxon>
        <taxon>Sphingomonadales</taxon>
        <taxon>Sphingomonadaceae</taxon>
        <taxon>Sphingomonas</taxon>
    </lineage>
</organism>
<evidence type="ECO:0000313" key="7">
    <source>
        <dbReference type="Proteomes" id="UP001419910"/>
    </source>
</evidence>
<dbReference type="InterPro" id="IPR037232">
    <property type="entry name" value="NADH_quin_OxRdtase_su_C/D-like"/>
</dbReference>
<dbReference type="PANTHER" id="PTHR10884:SF14">
    <property type="entry name" value="NADH DEHYDROGENASE [UBIQUINONE] IRON-SULFUR PROTEIN 3, MITOCHONDRIAL"/>
    <property type="match status" value="1"/>
</dbReference>
<keyword evidence="6" id="KW-0560">Oxidoreductase</keyword>
<dbReference type="RefSeq" id="WP_343889377.1">
    <property type="nucleotide sequence ID" value="NZ_BAAAEH010000021.1"/>
</dbReference>
<feature type="region of interest" description="Disordered" evidence="4">
    <location>
        <begin position="225"/>
        <end position="298"/>
    </location>
</feature>
<keyword evidence="2 3" id="KW-0813">Transport</keyword>
<dbReference type="GO" id="GO:0050136">
    <property type="term" value="F:NADH dehydrogenase (quinone) (non-electrogenic) activity"/>
    <property type="evidence" value="ECO:0007669"/>
    <property type="project" value="UniProtKB-EC"/>
</dbReference>
<dbReference type="Pfam" id="PF00329">
    <property type="entry name" value="Complex1_30kDa"/>
    <property type="match status" value="1"/>
</dbReference>
<dbReference type="Proteomes" id="UP001419910">
    <property type="component" value="Unassembled WGS sequence"/>
</dbReference>
<dbReference type="EC" id="7.1.1.-" evidence="3"/>
<keyword evidence="3" id="KW-1003">Cell membrane</keyword>
<keyword evidence="7" id="KW-1185">Reference proteome</keyword>
<keyword evidence="3" id="KW-0472">Membrane</keyword>
<keyword evidence="3" id="KW-1278">Translocase</keyword>
<evidence type="ECO:0000256" key="2">
    <source>
        <dbReference type="ARBA" id="ARBA00022448"/>
    </source>
</evidence>
<comment type="subunit">
    <text evidence="3">NDH-1 is composed of 14 different subunits. Subunits NuoB, C, D, E, F, and G constitute the peripheral sector of the complex.</text>
</comment>